<keyword evidence="3" id="KW-1185">Reference proteome</keyword>
<organism evidence="2 3">
    <name type="scientific">Kitasatospora setae (strain ATCC 33774 / DSM 43861 / JCM 3304 / KCC A-0304 / NBRC 14216 / KM-6054)</name>
    <name type="common">Streptomyces setae</name>
    <dbReference type="NCBI Taxonomy" id="452652"/>
    <lineage>
        <taxon>Bacteria</taxon>
        <taxon>Bacillati</taxon>
        <taxon>Actinomycetota</taxon>
        <taxon>Actinomycetes</taxon>
        <taxon>Kitasatosporales</taxon>
        <taxon>Streptomycetaceae</taxon>
        <taxon>Kitasatospora</taxon>
    </lineage>
</organism>
<dbReference type="RefSeq" id="WP_014133954.1">
    <property type="nucleotide sequence ID" value="NC_016109.1"/>
</dbReference>
<evidence type="ECO:0000313" key="3">
    <source>
        <dbReference type="Proteomes" id="UP000007076"/>
    </source>
</evidence>
<dbReference type="EMBL" id="AP010968">
    <property type="protein sequence ID" value="BAJ26635.1"/>
    <property type="molecule type" value="Genomic_DNA"/>
</dbReference>
<dbReference type="AlphaFoldDB" id="E4N604"/>
<name>E4N604_KITSK</name>
<gene>
    <name evidence="2" type="ordered locus">KSE_07960</name>
</gene>
<feature type="region of interest" description="Disordered" evidence="1">
    <location>
        <begin position="173"/>
        <end position="193"/>
    </location>
</feature>
<protein>
    <submittedName>
        <fullName evidence="2">Uncharacterized protein</fullName>
    </submittedName>
</protein>
<dbReference type="PATRIC" id="fig|452652.3.peg.783"/>
<dbReference type="eggNOG" id="COG2110">
    <property type="taxonomic scope" value="Bacteria"/>
</dbReference>
<accession>E4N604</accession>
<dbReference type="Proteomes" id="UP000007076">
    <property type="component" value="Chromosome"/>
</dbReference>
<dbReference type="HOGENOM" id="CLU_733352_0_0_11"/>
<reference evidence="2 3" key="1">
    <citation type="journal article" date="2010" name="DNA Res.">
        <title>Genome sequence of Kitasatospora setae NBRC 14216T: an evolutionary snapshot of the family Streptomycetaceae.</title>
        <authorList>
            <person name="Ichikawa N."/>
            <person name="Oguchi A."/>
            <person name="Ikeda H."/>
            <person name="Ishikawa J."/>
            <person name="Kitani S."/>
            <person name="Watanabe Y."/>
            <person name="Nakamura S."/>
            <person name="Katano Y."/>
            <person name="Kishi E."/>
            <person name="Sasagawa M."/>
            <person name="Ankai A."/>
            <person name="Fukui S."/>
            <person name="Hashimoto Y."/>
            <person name="Kamata S."/>
            <person name="Otoguro M."/>
            <person name="Tanikawa S."/>
            <person name="Nihira T."/>
            <person name="Horinouchi S."/>
            <person name="Ohnishi Y."/>
            <person name="Hayakawa M."/>
            <person name="Kuzuyama T."/>
            <person name="Arisawa A."/>
            <person name="Nomoto F."/>
            <person name="Miura H."/>
            <person name="Takahashi Y."/>
            <person name="Fujita N."/>
        </authorList>
    </citation>
    <scope>NUCLEOTIDE SEQUENCE [LARGE SCALE GENOMIC DNA]</scope>
    <source>
        <strain evidence="3">ATCC 33774 / DSM 43861 / JCM 3304 / KCC A-0304 / NBRC 14216 / KM-6054</strain>
    </source>
</reference>
<sequence>MTSPSPERHPDRPRQCFVIGPIGNPHATHGSPERAAYEHHLEVFEEVIAPACAKFAIAALRADGIASPGDINEQICRHVINSDLVVADVSGGNPNVMYELGLRHLGGRPIIHIGEDGQLPFDIASVRIIRYQRTRTSLAGTRRRIEDALAAGIQHGFELLTPARVLRAIQLDSNPAPDRSTDPPPEEDDDRPGLLDDFAAVEQGLAELTGQLGTLAGAVETVGTLTARHNAEMLDLVQANAPASARFAAVARLADALIAPATEMHTTAQEFSAGMAVLDSGIRTALEIIETTAPEELDQDALEFLEQLVSLDEGVRAGFSELSTLITAVGRMHLMSRRLRGPAKAISGALQRLHAVVTRVNAWADRARGLLPVGTG</sequence>
<dbReference type="Gene3D" id="3.40.50.450">
    <property type="match status" value="1"/>
</dbReference>
<evidence type="ECO:0000256" key="1">
    <source>
        <dbReference type="SAM" id="MobiDB-lite"/>
    </source>
</evidence>
<evidence type="ECO:0000313" key="2">
    <source>
        <dbReference type="EMBL" id="BAJ26635.1"/>
    </source>
</evidence>
<proteinExistence type="predicted"/>
<dbReference type="STRING" id="452652.KSE_07960"/>
<dbReference type="KEGG" id="ksk:KSE_07960"/>